<sequence length="189" mass="20505">MGWWSILLLGLLGGHHAASAAEAASSVCDRAALVPAFGDDSEAFDICCYSGTFLVKMLSELNGGDKKTVDHVYENLQPYLGGAAEISKLPDPAQRADLTNLRTEVGETDKAALQGYDQLLATGLCYGKLTNWILDPSKGLQSKDGVLLAVPSYRGREKEEVIDLLMRLYHSDDYDEIVHSCAGVLLDKR</sequence>
<dbReference type="VEuPathDB" id="CryptoDB:Vbra_6945"/>
<evidence type="ECO:0000313" key="3">
    <source>
        <dbReference type="Proteomes" id="UP000041254"/>
    </source>
</evidence>
<dbReference type="PhylomeDB" id="A0A0G4EBT4"/>
<keyword evidence="1" id="KW-0732">Signal</keyword>
<dbReference type="Proteomes" id="UP000041254">
    <property type="component" value="Unassembled WGS sequence"/>
</dbReference>
<feature type="chain" id="PRO_5005187523" evidence="1">
    <location>
        <begin position="21"/>
        <end position="189"/>
    </location>
</feature>
<accession>A0A0G4EBT4</accession>
<dbReference type="InParanoid" id="A0A0G4EBT4"/>
<protein>
    <submittedName>
        <fullName evidence="2">Uncharacterized protein</fullName>
    </submittedName>
</protein>
<dbReference type="OMA" id="AFDICCY"/>
<reference evidence="2 3" key="1">
    <citation type="submission" date="2014-11" db="EMBL/GenBank/DDBJ databases">
        <authorList>
            <person name="Zhu J."/>
            <person name="Qi W."/>
            <person name="Song R."/>
        </authorList>
    </citation>
    <scope>NUCLEOTIDE SEQUENCE [LARGE SCALE GENOMIC DNA]</scope>
</reference>
<organism evidence="2 3">
    <name type="scientific">Vitrella brassicaformis (strain CCMP3155)</name>
    <dbReference type="NCBI Taxonomy" id="1169540"/>
    <lineage>
        <taxon>Eukaryota</taxon>
        <taxon>Sar</taxon>
        <taxon>Alveolata</taxon>
        <taxon>Colpodellida</taxon>
        <taxon>Vitrellaceae</taxon>
        <taxon>Vitrella</taxon>
    </lineage>
</organism>
<dbReference type="AlphaFoldDB" id="A0A0G4EBT4"/>
<feature type="signal peptide" evidence="1">
    <location>
        <begin position="1"/>
        <end position="20"/>
    </location>
</feature>
<keyword evidence="3" id="KW-1185">Reference proteome</keyword>
<evidence type="ECO:0000256" key="1">
    <source>
        <dbReference type="SAM" id="SignalP"/>
    </source>
</evidence>
<name>A0A0G4EBT4_VITBC</name>
<proteinExistence type="predicted"/>
<dbReference type="EMBL" id="CDMY01000138">
    <property type="protein sequence ID" value="CEL93110.1"/>
    <property type="molecule type" value="Genomic_DNA"/>
</dbReference>
<evidence type="ECO:0000313" key="2">
    <source>
        <dbReference type="EMBL" id="CEL93110.1"/>
    </source>
</evidence>
<gene>
    <name evidence="2" type="ORF">Vbra_6945</name>
</gene>